<feature type="transmembrane region" description="Helical" evidence="8">
    <location>
        <begin position="293"/>
        <end position="310"/>
    </location>
</feature>
<feature type="transmembrane region" description="Helical" evidence="8">
    <location>
        <begin position="129"/>
        <end position="149"/>
    </location>
</feature>
<comment type="caution">
    <text evidence="9">The sequence shown here is derived from an EMBL/GenBank/DDBJ whole genome shotgun (WGS) entry which is preliminary data.</text>
</comment>
<dbReference type="CDD" id="cd06550">
    <property type="entry name" value="TM_ABC_iron-siderophores_like"/>
    <property type="match status" value="1"/>
</dbReference>
<feature type="transmembrane region" description="Helical" evidence="8">
    <location>
        <begin position="161"/>
        <end position="183"/>
    </location>
</feature>
<evidence type="ECO:0000313" key="10">
    <source>
        <dbReference type="Proteomes" id="UP000783390"/>
    </source>
</evidence>
<evidence type="ECO:0000256" key="4">
    <source>
        <dbReference type="ARBA" id="ARBA00022475"/>
    </source>
</evidence>
<keyword evidence="5 8" id="KW-0812">Transmembrane</keyword>
<dbReference type="Pfam" id="PF01032">
    <property type="entry name" value="FecCD"/>
    <property type="match status" value="1"/>
</dbReference>
<protein>
    <submittedName>
        <fullName evidence="9">Iron complex transport system permease protein</fullName>
    </submittedName>
</protein>
<dbReference type="PANTHER" id="PTHR30472:SF25">
    <property type="entry name" value="ABC TRANSPORTER PERMEASE PROTEIN MJ0876-RELATED"/>
    <property type="match status" value="1"/>
</dbReference>
<evidence type="ECO:0000313" key="9">
    <source>
        <dbReference type="EMBL" id="MBP1888479.1"/>
    </source>
</evidence>
<keyword evidence="4" id="KW-1003">Cell membrane</keyword>
<dbReference type="Gene3D" id="1.10.3470.10">
    <property type="entry name" value="ABC transporter involved in vitamin B12 uptake, BtuC"/>
    <property type="match status" value="1"/>
</dbReference>
<evidence type="ECO:0000256" key="2">
    <source>
        <dbReference type="ARBA" id="ARBA00007935"/>
    </source>
</evidence>
<comment type="subcellular location">
    <subcellularLocation>
        <location evidence="1">Cell membrane</location>
        <topology evidence="1">Multi-pass membrane protein</topology>
    </subcellularLocation>
</comment>
<accession>A0ABS4EWX1</accession>
<reference evidence="9 10" key="1">
    <citation type="submission" date="2021-03" db="EMBL/GenBank/DDBJ databases">
        <title>Genomic Encyclopedia of Type Strains, Phase IV (KMG-IV): sequencing the most valuable type-strain genomes for metagenomic binning, comparative biology and taxonomic classification.</title>
        <authorList>
            <person name="Goeker M."/>
        </authorList>
    </citation>
    <scope>NUCLEOTIDE SEQUENCE [LARGE SCALE GENOMIC DNA]</scope>
    <source>
        <strain evidence="9 10">DSM 3984</strain>
    </source>
</reference>
<keyword evidence="7 8" id="KW-0472">Membrane</keyword>
<feature type="transmembrane region" description="Helical" evidence="8">
    <location>
        <begin position="72"/>
        <end position="89"/>
    </location>
</feature>
<keyword evidence="3" id="KW-0813">Transport</keyword>
<comment type="similarity">
    <text evidence="2">Belongs to the binding-protein-dependent transport system permease family. FecCD subfamily.</text>
</comment>
<dbReference type="PANTHER" id="PTHR30472">
    <property type="entry name" value="FERRIC ENTEROBACTIN TRANSPORT SYSTEM PERMEASE PROTEIN"/>
    <property type="match status" value="1"/>
</dbReference>
<feature type="transmembrane region" description="Helical" evidence="8">
    <location>
        <begin position="252"/>
        <end position="273"/>
    </location>
</feature>
<organism evidence="9 10">
    <name type="scientific">Clostridium moniliforme</name>
    <dbReference type="NCBI Taxonomy" id="39489"/>
    <lineage>
        <taxon>Bacteria</taxon>
        <taxon>Bacillati</taxon>
        <taxon>Bacillota</taxon>
        <taxon>Clostridia</taxon>
        <taxon>Eubacteriales</taxon>
        <taxon>Clostridiaceae</taxon>
        <taxon>Clostridium</taxon>
    </lineage>
</organism>
<keyword evidence="6 8" id="KW-1133">Transmembrane helix</keyword>
<evidence type="ECO:0000256" key="8">
    <source>
        <dbReference type="SAM" id="Phobius"/>
    </source>
</evidence>
<dbReference type="SUPFAM" id="SSF81345">
    <property type="entry name" value="ABC transporter involved in vitamin B12 uptake, BtuC"/>
    <property type="match status" value="1"/>
</dbReference>
<gene>
    <name evidence="9" type="ORF">J2Z53_000058</name>
</gene>
<evidence type="ECO:0000256" key="1">
    <source>
        <dbReference type="ARBA" id="ARBA00004651"/>
    </source>
</evidence>
<dbReference type="InterPro" id="IPR000522">
    <property type="entry name" value="ABC_transptr_permease_BtuC"/>
</dbReference>
<feature type="transmembrane region" description="Helical" evidence="8">
    <location>
        <begin position="101"/>
        <end position="123"/>
    </location>
</feature>
<proteinExistence type="inferred from homology"/>
<evidence type="ECO:0000256" key="7">
    <source>
        <dbReference type="ARBA" id="ARBA00023136"/>
    </source>
</evidence>
<evidence type="ECO:0000256" key="3">
    <source>
        <dbReference type="ARBA" id="ARBA00022448"/>
    </source>
</evidence>
<sequence length="342" mass="36770">MNTKIFSKRKKALLTIPIAFLIICIGTSIGSSNINLFDIFSIIGNKVLNIPLDYKITGQEVAIIWELRFPRVLLAFLIGGALSVSGAAIQSILKNPLASPYTLGVSSGAGLGAALVIIFGFNISFLGDFTLPIVGFIFGLLTVIIVISFSKRVDIFLSNNTIILAGMVFSLFLNAILTTAGALNGDSLKAISLWQMGSFSMKGWSYVYAFIPFLLIGMFGISLYTKEMDILTFGEDNAKSVGVDTNKVKTRLFVFTAVLAGSAISLSGIIGFIDLIAPHIVRKIFGAKHNLVIPMSFILGGSLMVITDLISRTIISPSELPIGAITALIGAPFFAYIYFKKK</sequence>
<feature type="transmembrane region" description="Helical" evidence="8">
    <location>
        <begin position="12"/>
        <end position="31"/>
    </location>
</feature>
<dbReference type="Proteomes" id="UP000783390">
    <property type="component" value="Unassembled WGS sequence"/>
</dbReference>
<dbReference type="EMBL" id="JAGGJZ010000001">
    <property type="protein sequence ID" value="MBP1888479.1"/>
    <property type="molecule type" value="Genomic_DNA"/>
</dbReference>
<dbReference type="RefSeq" id="WP_209795220.1">
    <property type="nucleotide sequence ID" value="NZ_JAGGJZ010000001.1"/>
</dbReference>
<evidence type="ECO:0000256" key="6">
    <source>
        <dbReference type="ARBA" id="ARBA00022989"/>
    </source>
</evidence>
<name>A0ABS4EWX1_9CLOT</name>
<dbReference type="InterPro" id="IPR037294">
    <property type="entry name" value="ABC_BtuC-like"/>
</dbReference>
<evidence type="ECO:0000256" key="5">
    <source>
        <dbReference type="ARBA" id="ARBA00022692"/>
    </source>
</evidence>
<feature type="transmembrane region" description="Helical" evidence="8">
    <location>
        <begin position="203"/>
        <end position="224"/>
    </location>
</feature>
<feature type="transmembrane region" description="Helical" evidence="8">
    <location>
        <begin position="322"/>
        <end position="339"/>
    </location>
</feature>
<keyword evidence="10" id="KW-1185">Reference proteome</keyword>